<organism evidence="15 16">
    <name type="scientific">Bacillus chungangensis</name>
    <dbReference type="NCBI Taxonomy" id="587633"/>
    <lineage>
        <taxon>Bacteria</taxon>
        <taxon>Bacillati</taxon>
        <taxon>Bacillota</taxon>
        <taxon>Bacilli</taxon>
        <taxon>Bacillales</taxon>
        <taxon>Bacillaceae</taxon>
        <taxon>Bacillus</taxon>
    </lineage>
</organism>
<dbReference type="GO" id="GO:0016829">
    <property type="term" value="F:lyase activity"/>
    <property type="evidence" value="ECO:0007669"/>
    <property type="project" value="UniProtKB-KW"/>
</dbReference>
<evidence type="ECO:0000256" key="7">
    <source>
        <dbReference type="ARBA" id="ARBA00022691"/>
    </source>
</evidence>
<evidence type="ECO:0000256" key="10">
    <source>
        <dbReference type="ARBA" id="ARBA00023004"/>
    </source>
</evidence>
<evidence type="ECO:0000313" key="16">
    <source>
        <dbReference type="Proteomes" id="UP001223586"/>
    </source>
</evidence>
<protein>
    <recommendedName>
        <fullName evidence="13 14">Multifunctional fusion protein</fullName>
    </recommendedName>
    <domain>
        <recommendedName>
            <fullName evidence="13">S-ribosylhomocysteine lyase</fullName>
            <ecNumber evidence="13">4.4.1.21</ecNumber>
        </recommendedName>
        <alternativeName>
            <fullName evidence="13">AI-2 synthesis protein</fullName>
        </alternativeName>
        <alternativeName>
            <fullName evidence="13">Autoinducer-2 production protein LuxS</fullName>
        </alternativeName>
    </domain>
    <domain>
        <recommendedName>
            <fullName evidence="14">Uncharacterized methyltransferase J2S08_001479</fullName>
            <ecNumber evidence="14">2.1.1.-</ecNumber>
        </recommendedName>
    </domain>
</protein>
<keyword evidence="4 14" id="KW-0489">Methyltransferase</keyword>
<evidence type="ECO:0000256" key="4">
    <source>
        <dbReference type="ARBA" id="ARBA00022603"/>
    </source>
</evidence>
<dbReference type="HAMAP" id="MF_00091">
    <property type="entry name" value="LuxS"/>
    <property type="match status" value="1"/>
</dbReference>
<dbReference type="PANTHER" id="PTHR35799">
    <property type="entry name" value="S-RIBOSYLHOMOCYSTEINE LYASE"/>
    <property type="match status" value="1"/>
</dbReference>
<evidence type="ECO:0000256" key="8">
    <source>
        <dbReference type="ARBA" id="ARBA00022723"/>
    </source>
</evidence>
<gene>
    <name evidence="13" type="primary">luxS</name>
    <name evidence="15" type="ORF">J2S08_001479</name>
</gene>
<feature type="binding site" evidence="14">
    <location>
        <position position="74"/>
    </location>
    <ligand>
        <name>S-adenosyl-L-methionine</name>
        <dbReference type="ChEBI" id="CHEBI:59789"/>
    </ligand>
</feature>
<evidence type="ECO:0000256" key="2">
    <source>
        <dbReference type="ARBA" id="ARBA00007311"/>
    </source>
</evidence>
<dbReference type="Gene3D" id="3.30.1360.80">
    <property type="entry name" value="S-ribosylhomocysteinase (LuxS)"/>
    <property type="match status" value="1"/>
</dbReference>
<dbReference type="CDD" id="cd02440">
    <property type="entry name" value="AdoMet_MTases"/>
    <property type="match status" value="1"/>
</dbReference>
<keyword evidence="5 13" id="KW-0673">Quorum sensing</keyword>
<keyword evidence="11 13" id="KW-0456">Lyase</keyword>
<feature type="binding site" evidence="14">
    <location>
        <position position="96"/>
    </location>
    <ligand>
        <name>S-adenosyl-L-methionine</name>
        <dbReference type="ChEBI" id="CHEBI:59789"/>
    </ligand>
</feature>
<dbReference type="InterPro" id="IPR023553">
    <property type="entry name" value="Uncharacterised_MeTfrase_YrrT"/>
</dbReference>
<dbReference type="Pfam" id="PF13489">
    <property type="entry name" value="Methyltransf_23"/>
    <property type="match status" value="1"/>
</dbReference>
<name>A0ABT9WQT1_9BACI</name>
<evidence type="ECO:0000256" key="3">
    <source>
        <dbReference type="ARBA" id="ARBA00011738"/>
    </source>
</evidence>
<comment type="function">
    <text evidence="14">Could be a S-adenosyl-L-methionine-dependent methyltransferase.</text>
</comment>
<comment type="caution">
    <text evidence="15">The sequence shown here is derived from an EMBL/GenBank/DDBJ whole genome shotgun (WGS) entry which is preliminary data.</text>
</comment>
<evidence type="ECO:0000313" key="15">
    <source>
        <dbReference type="EMBL" id="MDQ0175645.1"/>
    </source>
</evidence>
<evidence type="ECO:0000256" key="11">
    <source>
        <dbReference type="ARBA" id="ARBA00023239"/>
    </source>
</evidence>
<comment type="similarity">
    <text evidence="14">Belongs to the methyltransferase superfamily. YrrT family.</text>
</comment>
<feature type="binding site" evidence="13">
    <location>
        <position position="272"/>
    </location>
    <ligand>
        <name>Fe cation</name>
        <dbReference type="ChEBI" id="CHEBI:24875"/>
    </ligand>
</feature>
<feature type="binding site" evidence="13">
    <location>
        <position position="339"/>
    </location>
    <ligand>
        <name>Fe cation</name>
        <dbReference type="ChEBI" id="CHEBI:24875"/>
    </ligand>
</feature>
<evidence type="ECO:0000256" key="5">
    <source>
        <dbReference type="ARBA" id="ARBA00022654"/>
    </source>
</evidence>
<reference evidence="15 16" key="1">
    <citation type="submission" date="2023-07" db="EMBL/GenBank/DDBJ databases">
        <title>Genomic Encyclopedia of Type Strains, Phase IV (KMG-IV): sequencing the most valuable type-strain genomes for metagenomic binning, comparative biology and taxonomic classification.</title>
        <authorList>
            <person name="Goeker M."/>
        </authorList>
    </citation>
    <scope>NUCLEOTIDE SEQUENCE [LARGE SCALE GENOMIC DNA]</scope>
    <source>
        <strain evidence="15 16">DSM 23837</strain>
    </source>
</reference>
<dbReference type="InterPro" id="IPR011249">
    <property type="entry name" value="Metalloenz_LuxS/M16"/>
</dbReference>
<keyword evidence="9 13" id="KW-0071">Autoinducer synthesis</keyword>
<comment type="catalytic activity">
    <reaction evidence="1 13">
        <text>S-(5-deoxy-D-ribos-5-yl)-L-homocysteine = (S)-4,5-dihydroxypentane-2,3-dione + L-homocysteine</text>
        <dbReference type="Rhea" id="RHEA:17753"/>
        <dbReference type="ChEBI" id="CHEBI:29484"/>
        <dbReference type="ChEBI" id="CHEBI:58195"/>
        <dbReference type="ChEBI" id="CHEBI:58199"/>
        <dbReference type="EC" id="4.4.1.21"/>
    </reaction>
</comment>
<dbReference type="Gene3D" id="3.40.50.150">
    <property type="entry name" value="Vaccinia Virus protein VP39"/>
    <property type="match status" value="1"/>
</dbReference>
<comment type="cofactor">
    <cofactor evidence="13">
        <name>Fe cation</name>
        <dbReference type="ChEBI" id="CHEBI:24875"/>
    </cofactor>
    <text evidence="13">Binds 1 Fe cation per subunit.</text>
</comment>
<dbReference type="EC" id="4.4.1.21" evidence="13"/>
<dbReference type="EMBL" id="JAUSTT010000007">
    <property type="protein sequence ID" value="MDQ0175645.1"/>
    <property type="molecule type" value="Genomic_DNA"/>
</dbReference>
<dbReference type="Proteomes" id="UP001223586">
    <property type="component" value="Unassembled WGS sequence"/>
</dbReference>
<sequence>MGREFVGIFDEWAHSYEASVSGKDPEYRDVFKDYENILSEVAKRVSGTVIEFGTGTGNLTAKLIDKGASVIAIEPNKTMRKLTARRFPAIKVIDGDLLQFDAGLDNIDAIVSSYVFHHLTDEEKGAALKKYAELLPPNGKIVFADTAFISEEAKHLQIAKERNRHFHLVADDLEREYYTTIPILMSLFEEAGFQVNFTQMNDYVWLMDASKKGAINMKKMNVESFNLDHTKVAAPFIRLAGTKKGIHGDEIYKYDIRFKQPNKAHMEMPSLHSLEHLMAENIRNHTDQVVDISPMGCQTGFYLSVINHTDYDDILTILEKTLQNVLDATEVPACNEVQCGWAASHSLEGAKEIAAEMLAKKDEWRQIYQEEA</sequence>
<accession>A0ABT9WQT1</accession>
<comment type="function">
    <text evidence="12 13">Involved in the synthesis of autoinducer 2 (AI-2) which is secreted by bacteria and is used to communicate both the cell density and the metabolic potential of the environment. The regulation of gene expression in response to changes in cell density is called quorum sensing. Catalyzes the transformation of S-ribosylhomocysteine (RHC) to homocysteine (HC) and 4,5-dihydroxy-2,3-pentadione (DPD).</text>
</comment>
<proteinExistence type="inferred from homology"/>
<comment type="similarity">
    <text evidence="2 13">Belongs to the LuxS family.</text>
</comment>
<evidence type="ECO:0000256" key="14">
    <source>
        <dbReference type="HAMAP-Rule" id="MF_02100"/>
    </source>
</evidence>
<keyword evidence="16" id="KW-1185">Reference proteome</keyword>
<evidence type="ECO:0000256" key="12">
    <source>
        <dbReference type="ARBA" id="ARBA00024654"/>
    </source>
</evidence>
<keyword evidence="7 14" id="KW-0949">S-adenosyl-L-methionine</keyword>
<keyword evidence="6 14" id="KW-0808">Transferase</keyword>
<dbReference type="InterPro" id="IPR037005">
    <property type="entry name" value="LuxS_sf"/>
</dbReference>
<dbReference type="PANTHER" id="PTHR35799:SF1">
    <property type="entry name" value="S-RIBOSYLHOMOCYSTEINE LYASE"/>
    <property type="match status" value="1"/>
</dbReference>
<keyword evidence="10 13" id="KW-0408">Iron</keyword>
<keyword evidence="8 13" id="KW-0479">Metal-binding</keyword>
<dbReference type="PRINTS" id="PR01487">
    <property type="entry name" value="LUXSPROTEIN"/>
</dbReference>
<feature type="binding site" evidence="14">
    <location>
        <position position="53"/>
    </location>
    <ligand>
        <name>S-adenosyl-L-methionine</name>
        <dbReference type="ChEBI" id="CHEBI:59789"/>
    </ligand>
</feature>
<dbReference type="NCBIfam" id="NF002604">
    <property type="entry name" value="PRK02260.1-4"/>
    <property type="match status" value="1"/>
</dbReference>
<dbReference type="SUPFAM" id="SSF53335">
    <property type="entry name" value="S-adenosyl-L-methionine-dependent methyltransferases"/>
    <property type="match status" value="1"/>
</dbReference>
<dbReference type="Pfam" id="PF02664">
    <property type="entry name" value="LuxS"/>
    <property type="match status" value="1"/>
</dbReference>
<comment type="subunit">
    <text evidence="3 13">Homodimer.</text>
</comment>
<dbReference type="InterPro" id="IPR029063">
    <property type="entry name" value="SAM-dependent_MTases_sf"/>
</dbReference>
<dbReference type="HAMAP" id="MF_02100">
    <property type="entry name" value="Methyltr_YrrT"/>
    <property type="match status" value="1"/>
</dbReference>
<evidence type="ECO:0000256" key="9">
    <source>
        <dbReference type="ARBA" id="ARBA00022929"/>
    </source>
</evidence>
<evidence type="ECO:0000256" key="1">
    <source>
        <dbReference type="ARBA" id="ARBA00000297"/>
    </source>
</evidence>
<dbReference type="EC" id="2.1.1.-" evidence="14"/>
<evidence type="ECO:0000256" key="6">
    <source>
        <dbReference type="ARBA" id="ARBA00022679"/>
    </source>
</evidence>
<evidence type="ECO:0000256" key="13">
    <source>
        <dbReference type="HAMAP-Rule" id="MF_00091"/>
    </source>
</evidence>
<dbReference type="SUPFAM" id="SSF63411">
    <property type="entry name" value="LuxS/MPP-like metallohydrolase"/>
    <property type="match status" value="1"/>
</dbReference>
<dbReference type="InterPro" id="IPR003815">
    <property type="entry name" value="S-ribosylhomocysteinase"/>
</dbReference>
<feature type="binding site" evidence="13">
    <location>
        <position position="276"/>
    </location>
    <ligand>
        <name>Fe cation</name>
        <dbReference type="ChEBI" id="CHEBI:24875"/>
    </ligand>
</feature>